<keyword evidence="5 7" id="KW-0501">Molybdenum cofactor biosynthesis</keyword>
<dbReference type="RefSeq" id="WP_184638435.1">
    <property type="nucleotide sequence ID" value="NZ_BAABKT010000038.1"/>
</dbReference>
<evidence type="ECO:0000256" key="6">
    <source>
        <dbReference type="ARBA" id="ARBA00047317"/>
    </source>
</evidence>
<dbReference type="GO" id="GO:0006777">
    <property type="term" value="P:Mo-molybdopterin cofactor biosynthetic process"/>
    <property type="evidence" value="ECO:0007669"/>
    <property type="project" value="UniProtKB-UniRule"/>
</dbReference>
<keyword evidence="7 9" id="KW-0808">Transferase</keyword>
<dbReference type="InterPro" id="IPR038987">
    <property type="entry name" value="MoeA-like"/>
</dbReference>
<dbReference type="GO" id="GO:0061599">
    <property type="term" value="F:molybdopterin molybdotransferase activity"/>
    <property type="evidence" value="ECO:0007669"/>
    <property type="project" value="UniProtKB-UniRule"/>
</dbReference>
<accession>A0A841EEJ6</accession>
<dbReference type="Gene3D" id="3.90.105.10">
    <property type="entry name" value="Molybdopterin biosynthesis moea protein, domain 2"/>
    <property type="match status" value="1"/>
</dbReference>
<dbReference type="SUPFAM" id="SSF53218">
    <property type="entry name" value="Molybdenum cofactor biosynthesis proteins"/>
    <property type="match status" value="1"/>
</dbReference>
<evidence type="ECO:0000313" key="9">
    <source>
        <dbReference type="EMBL" id="MBB6000784.1"/>
    </source>
</evidence>
<comment type="catalytic activity">
    <reaction evidence="6">
        <text>adenylyl-molybdopterin + molybdate = Mo-molybdopterin + AMP + H(+)</text>
        <dbReference type="Rhea" id="RHEA:35047"/>
        <dbReference type="ChEBI" id="CHEBI:15378"/>
        <dbReference type="ChEBI" id="CHEBI:36264"/>
        <dbReference type="ChEBI" id="CHEBI:62727"/>
        <dbReference type="ChEBI" id="CHEBI:71302"/>
        <dbReference type="ChEBI" id="CHEBI:456215"/>
        <dbReference type="EC" id="2.10.1.1"/>
    </reaction>
</comment>
<dbReference type="GO" id="GO:0046872">
    <property type="term" value="F:metal ion binding"/>
    <property type="evidence" value="ECO:0007669"/>
    <property type="project" value="UniProtKB-UniRule"/>
</dbReference>
<dbReference type="Proteomes" id="UP000578077">
    <property type="component" value="Unassembled WGS sequence"/>
</dbReference>
<keyword evidence="4 7" id="KW-0500">Molybdenum</keyword>
<evidence type="ECO:0000256" key="2">
    <source>
        <dbReference type="ARBA" id="ARBA00005046"/>
    </source>
</evidence>
<comment type="similarity">
    <text evidence="3 7">Belongs to the MoeA family.</text>
</comment>
<dbReference type="EMBL" id="JACHLY010000001">
    <property type="protein sequence ID" value="MBB6000784.1"/>
    <property type="molecule type" value="Genomic_DNA"/>
</dbReference>
<dbReference type="InterPro" id="IPR036425">
    <property type="entry name" value="MoaB/Mog-like_dom_sf"/>
</dbReference>
<dbReference type="PANTHER" id="PTHR10192">
    <property type="entry name" value="MOLYBDOPTERIN BIOSYNTHESIS PROTEIN"/>
    <property type="match status" value="1"/>
</dbReference>
<dbReference type="InterPro" id="IPR005110">
    <property type="entry name" value="MoeA_linker/N"/>
</dbReference>
<dbReference type="Pfam" id="PF00994">
    <property type="entry name" value="MoCF_biosynth"/>
    <property type="match status" value="1"/>
</dbReference>
<dbReference type="InterPro" id="IPR001453">
    <property type="entry name" value="MoaB/Mog_dom"/>
</dbReference>
<evidence type="ECO:0000256" key="4">
    <source>
        <dbReference type="ARBA" id="ARBA00022505"/>
    </source>
</evidence>
<dbReference type="SUPFAM" id="SSF63867">
    <property type="entry name" value="MoeA C-terminal domain-like"/>
    <property type="match status" value="1"/>
</dbReference>
<dbReference type="InterPro" id="IPR036135">
    <property type="entry name" value="MoeA_linker/N_sf"/>
</dbReference>
<evidence type="ECO:0000256" key="5">
    <source>
        <dbReference type="ARBA" id="ARBA00023150"/>
    </source>
</evidence>
<comment type="pathway">
    <text evidence="2 7">Cofactor biosynthesis; molybdopterin biosynthesis.</text>
</comment>
<dbReference type="Pfam" id="PF03454">
    <property type="entry name" value="MoeA_C"/>
    <property type="match status" value="1"/>
</dbReference>
<evidence type="ECO:0000256" key="3">
    <source>
        <dbReference type="ARBA" id="ARBA00010763"/>
    </source>
</evidence>
<evidence type="ECO:0000313" key="10">
    <source>
        <dbReference type="Proteomes" id="UP000578077"/>
    </source>
</evidence>
<sequence>MVRCGNAVMPWAQAREEARRLGARSGAGSGGRAVPLADALGGVLAEELTALVGVPPYDAAAMDGYAVAGPGPEWAVAGRVLAGGSAPVARLHPGQAVEIATGAQVPEGADAVLPYEHAAACAGGAGRVRGEIAAGRHVRRAGEDTFAGDTVVAAGTAVTPALIGLAASLGHDTLPVRRPRVAALVTGDEIAVAGRPGGGRVRDAIGPMLPGIVRSAGAEPAGDPRFLPDALDPMSAALRTARGDGTDVVVVCGASSKGPADHLRAALAGVGAEVVVDGVACRPGHPQLLARLGGPGERGTVVVGLPGNPNAALAAAATLLLPVLRAMAGGPDTDRALPSSMRLTGAVHPHGHDTRLVAVRVSGGQAEPVGHDRPGSLRGAAQADAYAVVPPGWSGPHAALLWLPR</sequence>
<dbReference type="PANTHER" id="PTHR10192:SF5">
    <property type="entry name" value="GEPHYRIN"/>
    <property type="match status" value="1"/>
</dbReference>
<feature type="domain" description="MoaB/Mog" evidence="8">
    <location>
        <begin position="182"/>
        <end position="326"/>
    </location>
</feature>
<protein>
    <recommendedName>
        <fullName evidence="7">Molybdopterin molybdenumtransferase</fullName>
        <ecNumber evidence="7">2.10.1.1</ecNumber>
    </recommendedName>
</protein>
<proteinExistence type="inferred from homology"/>
<comment type="caution">
    <text evidence="9">The sequence shown here is derived from an EMBL/GenBank/DDBJ whole genome shotgun (WGS) entry which is preliminary data.</text>
</comment>
<dbReference type="Gene3D" id="3.40.980.10">
    <property type="entry name" value="MoaB/Mog-like domain"/>
    <property type="match status" value="1"/>
</dbReference>
<dbReference type="InterPro" id="IPR036688">
    <property type="entry name" value="MoeA_C_domain_IV_sf"/>
</dbReference>
<dbReference type="Pfam" id="PF03453">
    <property type="entry name" value="MoeA_N"/>
    <property type="match status" value="1"/>
</dbReference>
<organism evidence="9 10">
    <name type="scientific">Streptomonospora salina</name>
    <dbReference type="NCBI Taxonomy" id="104205"/>
    <lineage>
        <taxon>Bacteria</taxon>
        <taxon>Bacillati</taxon>
        <taxon>Actinomycetota</taxon>
        <taxon>Actinomycetes</taxon>
        <taxon>Streptosporangiales</taxon>
        <taxon>Nocardiopsidaceae</taxon>
        <taxon>Streptomonospora</taxon>
    </lineage>
</organism>
<dbReference type="CDD" id="cd00887">
    <property type="entry name" value="MoeA"/>
    <property type="match status" value="1"/>
</dbReference>
<evidence type="ECO:0000259" key="8">
    <source>
        <dbReference type="SMART" id="SM00852"/>
    </source>
</evidence>
<dbReference type="SMART" id="SM00852">
    <property type="entry name" value="MoCF_biosynth"/>
    <property type="match status" value="1"/>
</dbReference>
<comment type="cofactor">
    <cofactor evidence="7">
        <name>Mg(2+)</name>
        <dbReference type="ChEBI" id="CHEBI:18420"/>
    </cofactor>
</comment>
<keyword evidence="10" id="KW-1185">Reference proteome</keyword>
<name>A0A841EEJ6_9ACTN</name>
<evidence type="ECO:0000256" key="7">
    <source>
        <dbReference type="RuleBase" id="RU365090"/>
    </source>
</evidence>
<dbReference type="GO" id="GO:0005829">
    <property type="term" value="C:cytosol"/>
    <property type="evidence" value="ECO:0007669"/>
    <property type="project" value="TreeGrafter"/>
</dbReference>
<dbReference type="Gene3D" id="2.40.340.10">
    <property type="entry name" value="MoeA, C-terminal, domain IV"/>
    <property type="match status" value="1"/>
</dbReference>
<dbReference type="SUPFAM" id="SSF63882">
    <property type="entry name" value="MoeA N-terminal region -like"/>
    <property type="match status" value="1"/>
</dbReference>
<comment type="function">
    <text evidence="1 7">Catalyzes the insertion of molybdate into adenylated molybdopterin with the concomitant release of AMP.</text>
</comment>
<dbReference type="UniPathway" id="UPA00344"/>
<evidence type="ECO:0000256" key="1">
    <source>
        <dbReference type="ARBA" id="ARBA00002901"/>
    </source>
</evidence>
<reference evidence="9 10" key="1">
    <citation type="submission" date="2020-08" db="EMBL/GenBank/DDBJ databases">
        <title>Sequencing the genomes of 1000 actinobacteria strains.</title>
        <authorList>
            <person name="Klenk H.-P."/>
        </authorList>
    </citation>
    <scope>NUCLEOTIDE SEQUENCE [LARGE SCALE GENOMIC DNA]</scope>
    <source>
        <strain evidence="9 10">DSM 44593</strain>
    </source>
</reference>
<keyword evidence="7" id="KW-0479">Metal-binding</keyword>
<dbReference type="Gene3D" id="2.170.190.11">
    <property type="entry name" value="Molybdopterin biosynthesis moea protein, domain 3"/>
    <property type="match status" value="1"/>
</dbReference>
<keyword evidence="7" id="KW-0460">Magnesium</keyword>
<gene>
    <name evidence="9" type="ORF">HNR25_004535</name>
</gene>
<dbReference type="InterPro" id="IPR005111">
    <property type="entry name" value="MoeA_C_domain_IV"/>
</dbReference>
<dbReference type="EC" id="2.10.1.1" evidence="7"/>
<dbReference type="AlphaFoldDB" id="A0A841EEJ6"/>